<evidence type="ECO:0000313" key="2">
    <source>
        <dbReference type="EMBL" id="CAK02471.1"/>
    </source>
</evidence>
<sequence>MIFSDFTMFAAAYISNTPHLAFSALIEQGARDNVDITSNNDKLFGQLSPLREETAITEQLKQNKHNFDAIFEQIDVENMKWFSFFGAFGFCRDLADVQSALACCYKQKVSKCVFEKAALQSALSFYNTKGLNSGADTQTITSYIGVKAAAQEDKNLQDPVRLKKEEPEQVTKVDSLPLSSEELEDAFGHKESSSRDAFAAEGSSSSTEQLSGN</sequence>
<protein>
    <submittedName>
        <fullName evidence="2">TrwN protein</fullName>
    </submittedName>
</protein>
<organism evidence="2 3">
    <name type="scientific">Bartonella tribocorum (strain DSM 28219 / CCUG 45778 / CIP 105476 / IBS 506)</name>
    <dbReference type="NCBI Taxonomy" id="382640"/>
    <lineage>
        <taxon>Bacteria</taxon>
        <taxon>Pseudomonadati</taxon>
        <taxon>Pseudomonadota</taxon>
        <taxon>Alphaproteobacteria</taxon>
        <taxon>Hyphomicrobiales</taxon>
        <taxon>Bartonellaceae</taxon>
        <taxon>Bartonella</taxon>
    </lineage>
</organism>
<dbReference type="EMBL" id="AM260525">
    <property type="protein sequence ID" value="CAK02471.1"/>
    <property type="molecule type" value="Genomic_DNA"/>
</dbReference>
<keyword evidence="3" id="KW-1185">Reference proteome</keyword>
<gene>
    <name evidence="2" type="primary">trwN</name>
    <name evidence="2" type="ordered locus">BT_2509</name>
</gene>
<accession>A9IZ24</accession>
<dbReference type="Proteomes" id="UP000001592">
    <property type="component" value="Chromosome"/>
</dbReference>
<proteinExistence type="predicted"/>
<feature type="compositionally biased region" description="Basic and acidic residues" evidence="1">
    <location>
        <begin position="159"/>
        <end position="171"/>
    </location>
</feature>
<reference evidence="2 3" key="1">
    <citation type="journal article" date="2007" name="Nat. Genet.">
        <title>Genomic analysis of Bartonella identifies type IV secretion systems as host adaptability factors.</title>
        <authorList>
            <person name="Saenz H.L."/>
            <person name="Engel P."/>
            <person name="Stoeckli M.C."/>
            <person name="Lanz C."/>
            <person name="Raddatz G."/>
            <person name="Vayssier-Taussat M."/>
            <person name="Birtles R."/>
            <person name="Schuster S.C."/>
            <person name="Dehio C."/>
        </authorList>
    </citation>
    <scope>NUCLEOTIDE SEQUENCE [LARGE SCALE GENOMIC DNA]</scope>
    <source>
        <strain evidence="3">DSM 28219 / CCUG 45778 / CIP 105476 / IBS 506</strain>
    </source>
</reference>
<feature type="compositionally biased region" description="Polar residues" evidence="1">
    <location>
        <begin position="202"/>
        <end position="213"/>
    </location>
</feature>
<feature type="region of interest" description="Disordered" evidence="1">
    <location>
        <begin position="159"/>
        <end position="213"/>
    </location>
</feature>
<evidence type="ECO:0000256" key="1">
    <source>
        <dbReference type="SAM" id="MobiDB-lite"/>
    </source>
</evidence>
<dbReference type="RefSeq" id="WP_012232512.1">
    <property type="nucleotide sequence ID" value="NC_010161.1"/>
</dbReference>
<dbReference type="KEGG" id="btr:BT_2509"/>
<dbReference type="HOGENOM" id="CLU_076837_1_1_5"/>
<name>A9IZ24_BART1</name>
<evidence type="ECO:0000313" key="3">
    <source>
        <dbReference type="Proteomes" id="UP000001592"/>
    </source>
</evidence>
<dbReference type="eggNOG" id="COG0741">
    <property type="taxonomic scope" value="Bacteria"/>
</dbReference>
<dbReference type="AlphaFoldDB" id="A9IZ24"/>